<evidence type="ECO:0000313" key="4">
    <source>
        <dbReference type="Proteomes" id="UP000579812"/>
    </source>
</evidence>
<dbReference type="AlphaFoldDB" id="A0A7J6C5D6"/>
<feature type="transmembrane region" description="Helical" evidence="2">
    <location>
        <begin position="52"/>
        <end position="69"/>
    </location>
</feature>
<feature type="region of interest" description="Disordered" evidence="1">
    <location>
        <begin position="68"/>
        <end position="90"/>
    </location>
</feature>
<evidence type="ECO:0000313" key="3">
    <source>
        <dbReference type="EMBL" id="KAF4102241.1"/>
    </source>
</evidence>
<evidence type="ECO:0000256" key="1">
    <source>
        <dbReference type="SAM" id="MobiDB-lite"/>
    </source>
</evidence>
<comment type="caution">
    <text evidence="3">The sequence shown here is derived from an EMBL/GenBank/DDBJ whole genome shotgun (WGS) entry which is preliminary data.</text>
</comment>
<dbReference type="EMBL" id="JAAMOB010000017">
    <property type="protein sequence ID" value="KAF4102241.1"/>
    <property type="molecule type" value="Genomic_DNA"/>
</dbReference>
<protein>
    <submittedName>
        <fullName evidence="3">Uncharacterized protein</fullName>
    </submittedName>
</protein>
<name>A0A7J6C5D6_9TELE</name>
<keyword evidence="4" id="KW-1185">Reference proteome</keyword>
<gene>
    <name evidence="3" type="ORF">G5714_017041</name>
</gene>
<organism evidence="3 4">
    <name type="scientific">Onychostoma macrolepis</name>
    <dbReference type="NCBI Taxonomy" id="369639"/>
    <lineage>
        <taxon>Eukaryota</taxon>
        <taxon>Metazoa</taxon>
        <taxon>Chordata</taxon>
        <taxon>Craniata</taxon>
        <taxon>Vertebrata</taxon>
        <taxon>Euteleostomi</taxon>
        <taxon>Actinopterygii</taxon>
        <taxon>Neopterygii</taxon>
        <taxon>Teleostei</taxon>
        <taxon>Ostariophysi</taxon>
        <taxon>Cypriniformes</taxon>
        <taxon>Cyprinidae</taxon>
        <taxon>Acrossocheilinae</taxon>
        <taxon>Onychostoma</taxon>
    </lineage>
</organism>
<sequence length="116" mass="12792">MNRCLNTSHISHRENKTPLLSQITENRLSAPQKTSLEEEEEEEQESIIMNKILALCIGLLIITLPFSSQEDKNKPTSPTSAMSEKPQSNAAGLGPLPTVLCLLLPAATLGFMHRRP</sequence>
<dbReference type="Proteomes" id="UP000579812">
    <property type="component" value="Unassembled WGS sequence"/>
</dbReference>
<feature type="transmembrane region" description="Helical" evidence="2">
    <location>
        <begin position="89"/>
        <end position="112"/>
    </location>
</feature>
<proteinExistence type="predicted"/>
<keyword evidence="2" id="KW-1133">Transmembrane helix</keyword>
<reference evidence="3 4" key="1">
    <citation type="submission" date="2020-04" db="EMBL/GenBank/DDBJ databases">
        <title>Chromosome-level genome assembly of a cyprinid fish Onychostoma macrolepis by integration of Nanopore Sequencing, Bionano and Hi-C technology.</title>
        <authorList>
            <person name="Wang D."/>
        </authorList>
    </citation>
    <scope>NUCLEOTIDE SEQUENCE [LARGE SCALE GENOMIC DNA]</scope>
    <source>
        <strain evidence="3">SWU-2019</strain>
        <tissue evidence="3">Muscle</tissue>
    </source>
</reference>
<evidence type="ECO:0000256" key="2">
    <source>
        <dbReference type="SAM" id="Phobius"/>
    </source>
</evidence>
<feature type="region of interest" description="Disordered" evidence="1">
    <location>
        <begin position="1"/>
        <end position="43"/>
    </location>
</feature>
<keyword evidence="2" id="KW-0472">Membrane</keyword>
<feature type="compositionally biased region" description="Polar residues" evidence="1">
    <location>
        <begin position="75"/>
        <end position="90"/>
    </location>
</feature>
<feature type="compositionally biased region" description="Polar residues" evidence="1">
    <location>
        <begin position="18"/>
        <end position="34"/>
    </location>
</feature>
<accession>A0A7J6C5D6</accession>
<keyword evidence="2" id="KW-0812">Transmembrane</keyword>